<dbReference type="InterPro" id="IPR036259">
    <property type="entry name" value="MFS_trans_sf"/>
</dbReference>
<proteinExistence type="predicted"/>
<evidence type="ECO:0000313" key="3">
    <source>
        <dbReference type="Proteomes" id="UP000613512"/>
    </source>
</evidence>
<dbReference type="SUPFAM" id="SSF103473">
    <property type="entry name" value="MFS general substrate transporter"/>
    <property type="match status" value="1"/>
</dbReference>
<feature type="transmembrane region" description="Helical" evidence="1">
    <location>
        <begin position="40"/>
        <end position="59"/>
    </location>
</feature>
<reference evidence="2" key="2">
    <citation type="submission" date="2020-09" db="EMBL/GenBank/DDBJ databases">
        <authorList>
            <person name="Sun Q."/>
            <person name="Zhou Y."/>
        </authorList>
    </citation>
    <scope>NUCLEOTIDE SEQUENCE</scope>
    <source>
        <strain evidence="2">CGMCC 1.12408</strain>
    </source>
</reference>
<dbReference type="EMBL" id="BMEY01000035">
    <property type="protein sequence ID" value="GGA92867.1"/>
    <property type="molecule type" value="Genomic_DNA"/>
</dbReference>
<reference evidence="2" key="1">
    <citation type="journal article" date="2014" name="Int. J. Syst. Evol. Microbiol.">
        <title>Complete genome sequence of Corynebacterium casei LMG S-19264T (=DSM 44701T), isolated from a smear-ripened cheese.</title>
        <authorList>
            <consortium name="US DOE Joint Genome Institute (JGI-PGF)"/>
            <person name="Walter F."/>
            <person name="Albersmeier A."/>
            <person name="Kalinowski J."/>
            <person name="Ruckert C."/>
        </authorList>
    </citation>
    <scope>NUCLEOTIDE SEQUENCE</scope>
    <source>
        <strain evidence="2">CGMCC 1.12408</strain>
    </source>
</reference>
<dbReference type="Proteomes" id="UP000613512">
    <property type="component" value="Unassembled WGS sequence"/>
</dbReference>
<organism evidence="2 3">
    <name type="scientific">Ornithinibacillus halotolerans</name>
    <dbReference type="NCBI Taxonomy" id="1274357"/>
    <lineage>
        <taxon>Bacteria</taxon>
        <taxon>Bacillati</taxon>
        <taxon>Bacillota</taxon>
        <taxon>Bacilli</taxon>
        <taxon>Bacillales</taxon>
        <taxon>Bacillaceae</taxon>
        <taxon>Ornithinibacillus</taxon>
    </lineage>
</organism>
<keyword evidence="1" id="KW-1133">Transmembrane helix</keyword>
<feature type="transmembrane region" description="Helical" evidence="1">
    <location>
        <begin position="65"/>
        <end position="87"/>
    </location>
</feature>
<comment type="caution">
    <text evidence="2">The sequence shown here is derived from an EMBL/GenBank/DDBJ whole genome shotgun (WGS) entry which is preliminary data.</text>
</comment>
<name>A0A916SEP7_9BACI</name>
<keyword evidence="1" id="KW-0812">Transmembrane</keyword>
<dbReference type="RefSeq" id="WP_188386366.1">
    <property type="nucleotide sequence ID" value="NZ_BMEY01000035.1"/>
</dbReference>
<dbReference type="Gene3D" id="1.20.1250.20">
    <property type="entry name" value="MFS general substrate transporter like domains"/>
    <property type="match status" value="1"/>
</dbReference>
<accession>A0A916SEP7</accession>
<dbReference type="AlphaFoldDB" id="A0A916SEP7"/>
<keyword evidence="3" id="KW-1185">Reference proteome</keyword>
<evidence type="ECO:0000313" key="2">
    <source>
        <dbReference type="EMBL" id="GGA92867.1"/>
    </source>
</evidence>
<protein>
    <submittedName>
        <fullName evidence="2">Uncharacterized protein</fullName>
    </submittedName>
</protein>
<feature type="transmembrane region" description="Helical" evidence="1">
    <location>
        <begin position="6"/>
        <end position="28"/>
    </location>
</feature>
<gene>
    <name evidence="2" type="ORF">GCM10008025_39110</name>
</gene>
<evidence type="ECO:0000256" key="1">
    <source>
        <dbReference type="SAM" id="Phobius"/>
    </source>
</evidence>
<keyword evidence="1" id="KW-0472">Membrane</keyword>
<sequence>MIFVALILFAFVTSGIGIIAPSLTSSLFGNKEYSQIYSNVSLGLAVASIVALAAYGYIFQFTGSYSGGLYAILVMLVINIITVIIAYKGKAKLEKAGL</sequence>